<dbReference type="AlphaFoldDB" id="A0A9W7ZNG4"/>
<evidence type="ECO:0000256" key="2">
    <source>
        <dbReference type="ARBA" id="ARBA00045899"/>
    </source>
</evidence>
<dbReference type="InterPro" id="IPR035991">
    <property type="entry name" value="Casein_kinase_II_beta-like"/>
</dbReference>
<reference evidence="5" key="1">
    <citation type="submission" date="2022-07" db="EMBL/GenBank/DDBJ databases">
        <title>Phylogenomic reconstructions and comparative analyses of Kickxellomycotina fungi.</title>
        <authorList>
            <person name="Reynolds N.K."/>
            <person name="Stajich J.E."/>
            <person name="Barry K."/>
            <person name="Grigoriev I.V."/>
            <person name="Crous P."/>
            <person name="Smith M.E."/>
        </authorList>
    </citation>
    <scope>NUCLEOTIDE SEQUENCE</scope>
    <source>
        <strain evidence="5">NBRC 100468</strain>
    </source>
</reference>
<dbReference type="InterPro" id="IPR000704">
    <property type="entry name" value="Casein_kinase_II_reg-sub"/>
</dbReference>
<protein>
    <recommendedName>
        <fullName evidence="3">Casein kinase II subunit beta</fullName>
        <shortName evidence="3">CK II beta</shortName>
    </recommendedName>
</protein>
<proteinExistence type="inferred from homology"/>
<dbReference type="PANTHER" id="PTHR11740">
    <property type="entry name" value="CASEIN KINASE II SUBUNIT BETA"/>
    <property type="match status" value="1"/>
</dbReference>
<dbReference type="GO" id="GO:0019887">
    <property type="term" value="F:protein kinase regulator activity"/>
    <property type="evidence" value="ECO:0007669"/>
    <property type="project" value="InterPro"/>
</dbReference>
<dbReference type="InterPro" id="IPR016149">
    <property type="entry name" value="Casein_kin_II_reg-sub_N"/>
</dbReference>
<dbReference type="Pfam" id="PF01214">
    <property type="entry name" value="CK_II_beta"/>
    <property type="match status" value="1"/>
</dbReference>
<evidence type="ECO:0000313" key="6">
    <source>
        <dbReference type="Proteomes" id="UP001150538"/>
    </source>
</evidence>
<dbReference type="FunFam" id="2.20.25.20:FF:000001">
    <property type="entry name" value="Casein kinase II subunit beta"/>
    <property type="match status" value="1"/>
</dbReference>
<dbReference type="Gene3D" id="1.10.1820.10">
    <property type="entry name" value="protein kinase ck2 holoenzyme, chain C, domain 1"/>
    <property type="match status" value="1"/>
</dbReference>
<organism evidence="5 6">
    <name type="scientific">Mycoemilia scoparia</name>
    <dbReference type="NCBI Taxonomy" id="417184"/>
    <lineage>
        <taxon>Eukaryota</taxon>
        <taxon>Fungi</taxon>
        <taxon>Fungi incertae sedis</taxon>
        <taxon>Zoopagomycota</taxon>
        <taxon>Kickxellomycotina</taxon>
        <taxon>Kickxellomycetes</taxon>
        <taxon>Kickxellales</taxon>
        <taxon>Kickxellaceae</taxon>
        <taxon>Mycoemilia</taxon>
    </lineage>
</organism>
<keyword evidence="6" id="KW-1185">Reference proteome</keyword>
<feature type="region of interest" description="Disordered" evidence="4">
    <location>
        <begin position="347"/>
        <end position="387"/>
    </location>
</feature>
<name>A0A9W7ZNG4_9FUNG</name>
<sequence length="387" mass="44262">MDEEIQYDLDEVCDVVYTENSGTENNFSEYEPTDSEGESWVSWYCSLDGHEYFCPVPEDYIEDEFNLTGLSYAVTYFHDAIDRILDTEEYSGAYEDRDEEDNRIIDQDAEVLYGLIHARFIITREGMELMSQKYERGDFGVCQRTRCQGTYVVPCGVSDILKEDSVKLYCPNCQDIYNPPSYRFQGLDGAYFGTTFPHIFFMTFPDYVPELPPSVYTPTIFGFRVNPLSPVGPRMNWLRIKPYVRDDSDYADDTNDEESDQEMVEQDDNSPGPEPPYPANNDNSNNKNGIGPKDGQHMYREQGAERPIMPAALIAAAQDSPRTEETTKSLNRINLSDEEIRQYRLFNSYDGREGQTNSGMDVSAPSPRPSNKSVPLPKLENDLNIHL</sequence>
<dbReference type="EMBL" id="JANBPU010000282">
    <property type="protein sequence ID" value="KAJ1913165.1"/>
    <property type="molecule type" value="Genomic_DNA"/>
</dbReference>
<dbReference type="GO" id="GO:0005956">
    <property type="term" value="C:protein kinase CK2 complex"/>
    <property type="evidence" value="ECO:0007669"/>
    <property type="project" value="UniProtKB-UniRule"/>
</dbReference>
<dbReference type="SUPFAM" id="SSF57798">
    <property type="entry name" value="Casein kinase II beta subunit"/>
    <property type="match status" value="1"/>
</dbReference>
<comment type="similarity">
    <text evidence="1 3">Belongs to the casein kinase 2 subunit beta family.</text>
</comment>
<dbReference type="OrthoDB" id="2275560at2759"/>
<accession>A0A9W7ZNG4</accession>
<comment type="function">
    <text evidence="2 3">Regulatory subunit of casein kinase II/CK2. As part of the kinase complex regulates the basal catalytic activity of the alpha subunit a constitutively active serine/threonine-protein kinase that phosphorylates a large number of substrates containing acidic residues C-terminal to the phosphorylated serine or threonine.</text>
</comment>
<evidence type="ECO:0000256" key="4">
    <source>
        <dbReference type="SAM" id="MobiDB-lite"/>
    </source>
</evidence>
<dbReference type="GO" id="GO:0034456">
    <property type="term" value="C:UTP-C complex"/>
    <property type="evidence" value="ECO:0007669"/>
    <property type="project" value="TreeGrafter"/>
</dbReference>
<dbReference type="Gene3D" id="2.20.25.20">
    <property type="match status" value="1"/>
</dbReference>
<dbReference type="GO" id="GO:0005737">
    <property type="term" value="C:cytoplasm"/>
    <property type="evidence" value="ECO:0007669"/>
    <property type="project" value="TreeGrafter"/>
</dbReference>
<dbReference type="PRINTS" id="PR00472">
    <property type="entry name" value="CASNKINASEII"/>
</dbReference>
<comment type="subunit">
    <text evidence="3">Tetramer of two alpha and two beta subunits.</text>
</comment>
<dbReference type="Proteomes" id="UP001150538">
    <property type="component" value="Unassembled WGS sequence"/>
</dbReference>
<dbReference type="GO" id="GO:0006359">
    <property type="term" value="P:regulation of transcription by RNA polymerase III"/>
    <property type="evidence" value="ECO:0007669"/>
    <property type="project" value="TreeGrafter"/>
</dbReference>
<dbReference type="PANTHER" id="PTHR11740:SF0">
    <property type="entry name" value="CASEIN KINASE II SUBUNIT BETA"/>
    <property type="match status" value="1"/>
</dbReference>
<comment type="caution">
    <text evidence="5">The sequence shown here is derived from an EMBL/GenBank/DDBJ whole genome shotgun (WGS) entry which is preliminary data.</text>
</comment>
<dbReference type="SMART" id="SM01085">
    <property type="entry name" value="CK_II_beta"/>
    <property type="match status" value="1"/>
</dbReference>
<evidence type="ECO:0000256" key="1">
    <source>
        <dbReference type="ARBA" id="ARBA00006941"/>
    </source>
</evidence>
<feature type="region of interest" description="Disordered" evidence="4">
    <location>
        <begin position="247"/>
        <end position="297"/>
    </location>
</feature>
<evidence type="ECO:0000313" key="5">
    <source>
        <dbReference type="EMBL" id="KAJ1913165.1"/>
    </source>
</evidence>
<evidence type="ECO:0000256" key="3">
    <source>
        <dbReference type="RuleBase" id="RU361268"/>
    </source>
</evidence>
<gene>
    <name evidence="5" type="primary">CKB1</name>
    <name evidence="5" type="ORF">H4219_005326</name>
</gene>
<feature type="compositionally biased region" description="Acidic residues" evidence="4">
    <location>
        <begin position="249"/>
        <end position="268"/>
    </location>
</feature>
<dbReference type="FunFam" id="1.10.1820.10:FF:000005">
    <property type="entry name" value="Casein kinase II subunit beta"/>
    <property type="match status" value="1"/>
</dbReference>